<evidence type="ECO:0000259" key="1">
    <source>
        <dbReference type="PROSITE" id="PS50805"/>
    </source>
</evidence>
<dbReference type="CDD" id="cd07765">
    <property type="entry name" value="KRAB_A-box"/>
    <property type="match status" value="1"/>
</dbReference>
<dbReference type="PANTHER" id="PTHR23232">
    <property type="entry name" value="KRAB DOMAIN C2H2 ZINC FINGER"/>
    <property type="match status" value="1"/>
</dbReference>
<dbReference type="OrthoDB" id="1095242at2759"/>
<keyword evidence="2" id="KW-1185">Reference proteome</keyword>
<dbReference type="SUPFAM" id="SSF109640">
    <property type="entry name" value="KRAB domain (Kruppel-associated box)"/>
    <property type="match status" value="1"/>
</dbReference>
<dbReference type="GO" id="GO:0006355">
    <property type="term" value="P:regulation of DNA-templated transcription"/>
    <property type="evidence" value="ECO:0007669"/>
    <property type="project" value="InterPro"/>
</dbReference>
<dbReference type="Pfam" id="PF01352">
    <property type="entry name" value="KRAB"/>
    <property type="match status" value="1"/>
</dbReference>
<dbReference type="InterPro" id="IPR036051">
    <property type="entry name" value="KRAB_dom_sf"/>
</dbReference>
<dbReference type="Gene3D" id="6.10.140.140">
    <property type="match status" value="1"/>
</dbReference>
<dbReference type="InterPro" id="IPR050169">
    <property type="entry name" value="Krueppel_C2H2_ZnF"/>
</dbReference>
<accession>A0A8U0TAU4</accession>
<dbReference type="RefSeq" id="XP_012903542.1">
    <property type="nucleotide sequence ID" value="XM_013048088.2"/>
</dbReference>
<sequence>MAAAAPRDQAQGGLTFEDVAVYFSQEEWRLLNEAQRRLYRDVMLENFTLLSSLGVHDCNSGGLYAAQRIQCLGMRQRPLGSWSS</sequence>
<organism evidence="2 3">
    <name type="scientific">Mustela putorius furo</name>
    <name type="common">European domestic ferret</name>
    <name type="synonym">Mustela furo</name>
    <dbReference type="NCBI Taxonomy" id="9669"/>
    <lineage>
        <taxon>Eukaryota</taxon>
        <taxon>Metazoa</taxon>
        <taxon>Chordata</taxon>
        <taxon>Craniata</taxon>
        <taxon>Vertebrata</taxon>
        <taxon>Euteleostomi</taxon>
        <taxon>Mammalia</taxon>
        <taxon>Eutheria</taxon>
        <taxon>Laurasiatheria</taxon>
        <taxon>Carnivora</taxon>
        <taxon>Caniformia</taxon>
        <taxon>Musteloidea</taxon>
        <taxon>Mustelidae</taxon>
        <taxon>Mustelinae</taxon>
        <taxon>Mustela</taxon>
    </lineage>
</organism>
<name>A0A8U0TAU4_MUSPF</name>
<dbReference type="SMART" id="SM00349">
    <property type="entry name" value="KRAB"/>
    <property type="match status" value="1"/>
</dbReference>
<gene>
    <name evidence="3" type="primary">LOC101682103</name>
</gene>
<dbReference type="AlphaFoldDB" id="A0A8U0TAU4"/>
<dbReference type="PANTHER" id="PTHR23232:SF133">
    <property type="entry name" value="RIKEN CDNA 1700020N01 GENE"/>
    <property type="match status" value="1"/>
</dbReference>
<dbReference type="InterPro" id="IPR001909">
    <property type="entry name" value="KRAB"/>
</dbReference>
<reference evidence="3" key="1">
    <citation type="submission" date="2025-08" db="UniProtKB">
        <authorList>
            <consortium name="RefSeq"/>
        </authorList>
    </citation>
    <scope>IDENTIFICATION</scope>
    <source>
        <tissue evidence="3">Brain</tissue>
    </source>
</reference>
<feature type="domain" description="KRAB" evidence="1">
    <location>
        <begin position="14"/>
        <end position="84"/>
    </location>
</feature>
<evidence type="ECO:0000313" key="3">
    <source>
        <dbReference type="RefSeq" id="XP_012903542.1"/>
    </source>
</evidence>
<protein>
    <submittedName>
        <fullName evidence="3">Zinc finger protein 773-like isoform X2</fullName>
    </submittedName>
</protein>
<proteinExistence type="predicted"/>
<dbReference type="GeneID" id="101682103"/>
<evidence type="ECO:0000313" key="2">
    <source>
        <dbReference type="Proteomes" id="UP000000715"/>
    </source>
</evidence>
<dbReference type="PROSITE" id="PS50805">
    <property type="entry name" value="KRAB"/>
    <property type="match status" value="1"/>
</dbReference>
<dbReference type="Proteomes" id="UP000000715">
    <property type="component" value="Unplaced"/>
</dbReference>